<protein>
    <submittedName>
        <fullName evidence="1">Lipoxygenase</fullName>
    </submittedName>
</protein>
<sequence>MAYLNLDALPTLDQYHLSEWDAGIFDQELTNLHLIPGTPVTISQKQKTPTEIFHQILKGIGIQSPLNVDEDSLPTKKSAVPPVKEGSFQGTLMALTQGANRLDASFATYFAALGIETPFPIPRPRSFCQSVVTWDSGNYPPHCAVIPKSQEASITSIFNNLALANIATILRVLVPSPSGSVVEWAMQGIDAALLQDIDPLSTNITSISDIEKFNARLRAKVLSNAYALPNVGDRADWYTDQVFAQQQFVGTNPVTISVAPPDLVKEFHQEAVKQSSSTASFLEALDPKSLYVQDCRYFRRAAGVGSKDDLLDAGEKDVRYGCASVSLFHLNADGVLHPLAIVLDYKETMVNSVVLFNKRLRVTDSISYEATDWPWRYAKLCAQVADWTRHELQVHLTDTHFVEEVTIVAALRSFEASHPVYQLLSPHWLRTLSLNASARNTLVPDIIIRLVGLTGPQAFSFVKHSFDTFDWEGSYVPTNLKRRGFPSSELGLNDKKFHNYAFARNVIIMWNVIKSFVREMLAISYKSDADVAKDADIQTWCDEIRGDDTGRLKSFPEKIQTVESLVDVITMCIHIATNQHTAVNYLQQYYMTFVINKPAALCAPLPKSLIELKKFTEQNLLDSYPINRPAEWLLSSHVPWLLSFRVEAVNSLTRYATSLYKVNQNKVNPTPVEAATTAAAEKFYNGLRDFTVEMVTISKEMDDQTVPYAVLHPDANAVSILI</sequence>
<accession>A0ACD3A3M9</accession>
<dbReference type="EMBL" id="ML208975">
    <property type="protein sequence ID" value="TFK59452.1"/>
    <property type="molecule type" value="Genomic_DNA"/>
</dbReference>
<evidence type="ECO:0000313" key="2">
    <source>
        <dbReference type="Proteomes" id="UP000308600"/>
    </source>
</evidence>
<organism evidence="1 2">
    <name type="scientific">Pluteus cervinus</name>
    <dbReference type="NCBI Taxonomy" id="181527"/>
    <lineage>
        <taxon>Eukaryota</taxon>
        <taxon>Fungi</taxon>
        <taxon>Dikarya</taxon>
        <taxon>Basidiomycota</taxon>
        <taxon>Agaricomycotina</taxon>
        <taxon>Agaricomycetes</taxon>
        <taxon>Agaricomycetidae</taxon>
        <taxon>Agaricales</taxon>
        <taxon>Pluteineae</taxon>
        <taxon>Pluteaceae</taxon>
        <taxon>Pluteus</taxon>
    </lineage>
</organism>
<name>A0ACD3A3M9_9AGAR</name>
<evidence type="ECO:0000313" key="1">
    <source>
        <dbReference type="EMBL" id="TFK59452.1"/>
    </source>
</evidence>
<reference evidence="1 2" key="1">
    <citation type="journal article" date="2019" name="Nat. Ecol. Evol.">
        <title>Megaphylogeny resolves global patterns of mushroom evolution.</title>
        <authorList>
            <person name="Varga T."/>
            <person name="Krizsan K."/>
            <person name="Foldi C."/>
            <person name="Dima B."/>
            <person name="Sanchez-Garcia M."/>
            <person name="Sanchez-Ramirez S."/>
            <person name="Szollosi G.J."/>
            <person name="Szarkandi J.G."/>
            <person name="Papp V."/>
            <person name="Albert L."/>
            <person name="Andreopoulos W."/>
            <person name="Angelini C."/>
            <person name="Antonin V."/>
            <person name="Barry K.W."/>
            <person name="Bougher N.L."/>
            <person name="Buchanan P."/>
            <person name="Buyck B."/>
            <person name="Bense V."/>
            <person name="Catcheside P."/>
            <person name="Chovatia M."/>
            <person name="Cooper J."/>
            <person name="Damon W."/>
            <person name="Desjardin D."/>
            <person name="Finy P."/>
            <person name="Geml J."/>
            <person name="Haridas S."/>
            <person name="Hughes K."/>
            <person name="Justo A."/>
            <person name="Karasinski D."/>
            <person name="Kautmanova I."/>
            <person name="Kiss B."/>
            <person name="Kocsube S."/>
            <person name="Kotiranta H."/>
            <person name="LaButti K.M."/>
            <person name="Lechner B.E."/>
            <person name="Liimatainen K."/>
            <person name="Lipzen A."/>
            <person name="Lukacs Z."/>
            <person name="Mihaltcheva S."/>
            <person name="Morgado L.N."/>
            <person name="Niskanen T."/>
            <person name="Noordeloos M.E."/>
            <person name="Ohm R.A."/>
            <person name="Ortiz-Santana B."/>
            <person name="Ovrebo C."/>
            <person name="Racz N."/>
            <person name="Riley R."/>
            <person name="Savchenko A."/>
            <person name="Shiryaev A."/>
            <person name="Soop K."/>
            <person name="Spirin V."/>
            <person name="Szebenyi C."/>
            <person name="Tomsovsky M."/>
            <person name="Tulloss R.E."/>
            <person name="Uehling J."/>
            <person name="Grigoriev I.V."/>
            <person name="Vagvolgyi C."/>
            <person name="Papp T."/>
            <person name="Martin F.M."/>
            <person name="Miettinen O."/>
            <person name="Hibbett D.S."/>
            <person name="Nagy L.G."/>
        </authorList>
    </citation>
    <scope>NUCLEOTIDE SEQUENCE [LARGE SCALE GENOMIC DNA]</scope>
    <source>
        <strain evidence="1 2">NL-1719</strain>
    </source>
</reference>
<keyword evidence="2" id="KW-1185">Reference proteome</keyword>
<gene>
    <name evidence="1" type="ORF">BDN72DRAFT_905838</name>
</gene>
<dbReference type="Proteomes" id="UP000308600">
    <property type="component" value="Unassembled WGS sequence"/>
</dbReference>
<proteinExistence type="predicted"/>